<dbReference type="GO" id="GO:0008360">
    <property type="term" value="P:regulation of cell shape"/>
    <property type="evidence" value="ECO:0007669"/>
    <property type="project" value="UniProtKB-KW"/>
</dbReference>
<dbReference type="OrthoDB" id="391604at2"/>
<proteinExistence type="inferred from homology"/>
<dbReference type="GO" id="GO:0000902">
    <property type="term" value="P:cell morphogenesis"/>
    <property type="evidence" value="ECO:0007669"/>
    <property type="project" value="InterPro"/>
</dbReference>
<dbReference type="KEGG" id="scla:SCLARK_0063"/>
<evidence type="ECO:0000256" key="3">
    <source>
        <dbReference type="ARBA" id="ARBA00022741"/>
    </source>
</evidence>
<dbReference type="EMBL" id="CP024870">
    <property type="protein sequence ID" value="ATX71675.1"/>
    <property type="molecule type" value="Genomic_DNA"/>
</dbReference>
<keyword evidence="3" id="KW-0547">Nucleotide-binding</keyword>
<dbReference type="GO" id="GO:0005737">
    <property type="term" value="C:cytoplasm"/>
    <property type="evidence" value="ECO:0007669"/>
    <property type="project" value="UniProtKB-SubCell"/>
</dbReference>
<dbReference type="Pfam" id="PF06723">
    <property type="entry name" value="MreB_Mbl"/>
    <property type="match status" value="1"/>
</dbReference>
<dbReference type="Proteomes" id="UP000231179">
    <property type="component" value="Chromosome"/>
</dbReference>
<dbReference type="PRINTS" id="PR01652">
    <property type="entry name" value="SHAPEPROTEIN"/>
</dbReference>
<evidence type="ECO:0000313" key="7">
    <source>
        <dbReference type="EMBL" id="ATX71675.1"/>
    </source>
</evidence>
<gene>
    <name evidence="7" type="primary">mreB</name>
    <name evidence="7" type="ORF">SCLAR_v1c13770</name>
</gene>
<comment type="similarity">
    <text evidence="6">Belongs to the FtsA/MreB family.</text>
</comment>
<keyword evidence="5" id="KW-0133">Cell shape</keyword>
<evidence type="ECO:0000256" key="5">
    <source>
        <dbReference type="ARBA" id="ARBA00022960"/>
    </source>
</evidence>
<evidence type="ECO:0000256" key="1">
    <source>
        <dbReference type="ARBA" id="ARBA00004496"/>
    </source>
</evidence>
<evidence type="ECO:0000256" key="4">
    <source>
        <dbReference type="ARBA" id="ARBA00022840"/>
    </source>
</evidence>
<dbReference type="InterPro" id="IPR043129">
    <property type="entry name" value="ATPase_NBD"/>
</dbReference>
<dbReference type="SUPFAM" id="SSF53067">
    <property type="entry name" value="Actin-like ATPase domain"/>
    <property type="match status" value="2"/>
</dbReference>
<comment type="subcellular location">
    <subcellularLocation>
        <location evidence="1">Cytoplasm</location>
    </subcellularLocation>
</comment>
<dbReference type="PANTHER" id="PTHR42749">
    <property type="entry name" value="CELL SHAPE-DETERMINING PROTEIN MREB"/>
    <property type="match status" value="1"/>
</dbReference>
<organism evidence="7 8">
    <name type="scientific">Spiroplasma clarkii</name>
    <dbReference type="NCBI Taxonomy" id="2139"/>
    <lineage>
        <taxon>Bacteria</taxon>
        <taxon>Bacillati</taxon>
        <taxon>Mycoplasmatota</taxon>
        <taxon>Mollicutes</taxon>
        <taxon>Entomoplasmatales</taxon>
        <taxon>Spiroplasmataceae</taxon>
        <taxon>Spiroplasma</taxon>
    </lineage>
</organism>
<evidence type="ECO:0000256" key="2">
    <source>
        <dbReference type="ARBA" id="ARBA00022490"/>
    </source>
</evidence>
<dbReference type="InterPro" id="IPR004753">
    <property type="entry name" value="MreB"/>
</dbReference>
<dbReference type="AlphaFoldDB" id="A0A1Y0KZG4"/>
<dbReference type="GO" id="GO:0005524">
    <property type="term" value="F:ATP binding"/>
    <property type="evidence" value="ECO:0007669"/>
    <property type="project" value="UniProtKB-KW"/>
</dbReference>
<dbReference type="RefSeq" id="WP_100255199.1">
    <property type="nucleotide sequence ID" value="NZ_CP015819.1"/>
</dbReference>
<dbReference type="Gene3D" id="3.30.420.40">
    <property type="match status" value="2"/>
</dbReference>
<dbReference type="InterPro" id="IPR056546">
    <property type="entry name" value="MreB_MamK-like"/>
</dbReference>
<keyword evidence="2" id="KW-0963">Cytoplasm</keyword>
<reference evidence="7 8" key="1">
    <citation type="submission" date="2017-11" db="EMBL/GenBank/DDBJ databases">
        <title>Complete genome sequence of Spiroplasma clarkii CN-5 (DSM 19994).</title>
        <authorList>
            <person name="Tsai Y.-M."/>
            <person name="Chang A."/>
            <person name="Lo W.-S."/>
            <person name="Kuo C.-H."/>
        </authorList>
    </citation>
    <scope>NUCLEOTIDE SEQUENCE [LARGE SCALE GENOMIC DNA]</scope>
    <source>
        <strain evidence="7 8">CN-5</strain>
    </source>
</reference>
<keyword evidence="4" id="KW-0067">ATP-binding</keyword>
<name>A0A1Y0KZG4_9MOLU</name>
<protein>
    <submittedName>
        <fullName evidence="7">Cell shape determining protein MreB</fullName>
    </submittedName>
</protein>
<evidence type="ECO:0000313" key="8">
    <source>
        <dbReference type="Proteomes" id="UP000231179"/>
    </source>
</evidence>
<keyword evidence="8" id="KW-1185">Reference proteome</keyword>
<dbReference type="PANTHER" id="PTHR42749:SF1">
    <property type="entry name" value="CELL SHAPE-DETERMINING PROTEIN MREB"/>
    <property type="match status" value="1"/>
</dbReference>
<evidence type="ECO:0000256" key="6">
    <source>
        <dbReference type="ARBA" id="ARBA00023458"/>
    </source>
</evidence>
<sequence>MAKNAAKQKTHVAIDIGTSKTRIYIEKLGMVFDEATIMAMDYKTKKVVAVGDAAKKFVGKLSKNILIKYPLKRGVISDMSILRLFLAHILQKNKNDIKDSIVTLACPISVTSFERDSLITTIKGLGVYYVDVQDDIKLAVLGAGFNIHKSDAYLCLDIGAGKSTVGIISFNETVISKWSKIAGNSIDLEIIKYLKAKKQMAVGEISAEALKNAVGSLIKNKNPLKTAVYGYNMNSGLPTNTEINEDDISKIIVSAFNNLTALITSALEEAPNEVAGDVIKNGLIITGGVAQIPGVKFYFEDYFEIPVTVAKGASNAVINGAIAYKSDSFAYAGSI</sequence>
<accession>A0A1Y0KZG4</accession>